<dbReference type="Gene3D" id="3.20.180.20">
    <property type="entry name" value="Dynein heavy chain, N-terminal domain 2"/>
    <property type="match status" value="1"/>
</dbReference>
<evidence type="ECO:0000256" key="15">
    <source>
        <dbReference type="SAM" id="MobiDB-lite"/>
    </source>
</evidence>
<dbReference type="FunFam" id="1.20.920.20:FF:000004">
    <property type="entry name" value="Dynein axonemal heavy chain 5"/>
    <property type="match status" value="1"/>
</dbReference>
<dbReference type="InterPro" id="IPR027417">
    <property type="entry name" value="P-loop_NTPase"/>
</dbReference>
<dbReference type="Gene3D" id="1.20.140.100">
    <property type="entry name" value="Dynein heavy chain, N-terminal domain 2"/>
    <property type="match status" value="1"/>
</dbReference>
<dbReference type="FunFam" id="1.20.140.100:FF:000003">
    <property type="entry name" value="Dynein, axonemal, heavy chain 5"/>
    <property type="match status" value="1"/>
</dbReference>
<dbReference type="Pfam" id="PF08385">
    <property type="entry name" value="DHC_N1"/>
    <property type="match status" value="1"/>
</dbReference>
<dbReference type="FunFam" id="3.40.50.300:FF:000320">
    <property type="entry name" value="Dynein, axonemal, heavy chain 5"/>
    <property type="match status" value="1"/>
</dbReference>
<dbReference type="Pfam" id="PF18198">
    <property type="entry name" value="AAA_lid_11"/>
    <property type="match status" value="1"/>
</dbReference>
<dbReference type="InterPro" id="IPR041466">
    <property type="entry name" value="Dynein_AAA5_ext"/>
</dbReference>
<dbReference type="Pfam" id="PF18199">
    <property type="entry name" value="Dynein_C"/>
    <property type="match status" value="1"/>
</dbReference>
<dbReference type="GO" id="GO:0008569">
    <property type="term" value="F:minus-end-directed microtubule motor activity"/>
    <property type="evidence" value="ECO:0007669"/>
    <property type="project" value="InterPro"/>
</dbReference>
<dbReference type="FunFam" id="1.10.8.710:FF:000003">
    <property type="entry name" value="Dynein axonemal heavy chain 5"/>
    <property type="match status" value="1"/>
</dbReference>
<dbReference type="Pfam" id="PF12775">
    <property type="entry name" value="AAA_7"/>
    <property type="match status" value="1"/>
</dbReference>
<evidence type="ECO:0000313" key="17">
    <source>
        <dbReference type="EMBL" id="VDM30983.1"/>
    </source>
</evidence>
<dbReference type="Gene3D" id="1.20.920.30">
    <property type="match status" value="1"/>
</dbReference>
<name>A0A0R3X0R2_HYDTA</name>
<dbReference type="InterPro" id="IPR042219">
    <property type="entry name" value="AAA_lid_11_sf"/>
</dbReference>
<accession>A0A0R3X0R2</accession>
<evidence type="ECO:0000256" key="6">
    <source>
        <dbReference type="ARBA" id="ARBA00022741"/>
    </source>
</evidence>
<dbReference type="InterPro" id="IPR041658">
    <property type="entry name" value="AAA_lid_11"/>
</dbReference>
<keyword evidence="12" id="KW-0206">Cytoskeleton</keyword>
<evidence type="ECO:0000259" key="16">
    <source>
        <dbReference type="SMART" id="SM00382"/>
    </source>
</evidence>
<keyword evidence="6" id="KW-0547">Nucleotide-binding</keyword>
<dbReference type="InterPro" id="IPR035706">
    <property type="entry name" value="AAA_9"/>
</dbReference>
<dbReference type="Pfam" id="PF17852">
    <property type="entry name" value="Dynein_AAA_lid"/>
    <property type="match status" value="1"/>
</dbReference>
<keyword evidence="18" id="KW-1185">Reference proteome</keyword>
<dbReference type="Pfam" id="PF03028">
    <property type="entry name" value="Dynein_heavy"/>
    <property type="match status" value="1"/>
</dbReference>
<evidence type="ECO:0000256" key="7">
    <source>
        <dbReference type="ARBA" id="ARBA00022840"/>
    </source>
</evidence>
<keyword evidence="13" id="KW-0966">Cell projection</keyword>
<dbReference type="PANTHER" id="PTHR46532">
    <property type="entry name" value="MALE FERTILITY FACTOR KL5"/>
    <property type="match status" value="1"/>
</dbReference>
<feature type="region of interest" description="Disordered" evidence="15">
    <location>
        <begin position="1"/>
        <end position="34"/>
    </location>
</feature>
<dbReference type="FunFam" id="3.10.490.20:FF:000010">
    <property type="entry name" value="Dynein heavy chain, putative"/>
    <property type="match status" value="1"/>
</dbReference>
<protein>
    <submittedName>
        <fullName evidence="19">DHC_N1 domain-containing protein</fullName>
    </submittedName>
</protein>
<dbReference type="Pfam" id="PF12780">
    <property type="entry name" value="AAA_8"/>
    <property type="match status" value="1"/>
</dbReference>
<dbReference type="FunFam" id="1.20.920.30:FF:000004">
    <property type="entry name" value="Dynein axonemal heavy chain 5"/>
    <property type="match status" value="1"/>
</dbReference>
<feature type="coiled-coil region" evidence="14">
    <location>
        <begin position="3014"/>
        <end position="3041"/>
    </location>
</feature>
<dbReference type="InterPro" id="IPR013594">
    <property type="entry name" value="Dynein_heavy_tail"/>
</dbReference>
<dbReference type="Gene3D" id="3.40.50.300">
    <property type="entry name" value="P-loop containing nucleotide triphosphate hydrolases"/>
    <property type="match status" value="5"/>
</dbReference>
<evidence type="ECO:0000256" key="13">
    <source>
        <dbReference type="ARBA" id="ARBA00023273"/>
    </source>
</evidence>
<dbReference type="FunFam" id="1.10.8.720:FF:000004">
    <property type="entry name" value="Dynein heavy chain 5, axonemal"/>
    <property type="match status" value="1"/>
</dbReference>
<keyword evidence="5" id="KW-0677">Repeat</keyword>
<keyword evidence="10" id="KW-0969">Cilium</keyword>
<dbReference type="SUPFAM" id="SSF52540">
    <property type="entry name" value="P-loop containing nucleoside triphosphate hydrolases"/>
    <property type="match status" value="4"/>
</dbReference>
<evidence type="ECO:0000256" key="8">
    <source>
        <dbReference type="ARBA" id="ARBA00023017"/>
    </source>
</evidence>
<feature type="domain" description="AAA+ ATPase" evidence="16">
    <location>
        <begin position="1745"/>
        <end position="1882"/>
    </location>
</feature>
<evidence type="ECO:0000256" key="3">
    <source>
        <dbReference type="ARBA" id="ARBA00022490"/>
    </source>
</evidence>
<evidence type="ECO:0000256" key="9">
    <source>
        <dbReference type="ARBA" id="ARBA00023054"/>
    </source>
</evidence>
<dbReference type="STRING" id="6205.A0A0R3X0R2"/>
<dbReference type="FunFam" id="3.40.50.300:FF:002141">
    <property type="entry name" value="Dynein heavy chain"/>
    <property type="match status" value="1"/>
</dbReference>
<dbReference type="Pfam" id="PF12777">
    <property type="entry name" value="MT"/>
    <property type="match status" value="1"/>
</dbReference>
<dbReference type="Pfam" id="PF17857">
    <property type="entry name" value="AAA_lid_1"/>
    <property type="match status" value="1"/>
</dbReference>
<dbReference type="Gene3D" id="1.20.1270.280">
    <property type="match status" value="1"/>
</dbReference>
<dbReference type="SMART" id="SM00382">
    <property type="entry name" value="AAA"/>
    <property type="match status" value="2"/>
</dbReference>
<sequence>MMQICSHSAVQRHGNSLPRAADPSSSSQEVKSEERIGSLLTYNNASLMAKDGLNKGELRRLDDVLSSWNKQVRLVVNELNLIIKEADDAGPSDELAYWRTRWDTLNRLMERMSSREAVIVTKALEGVKMASVDLWKDLVNLVSKYAIEARSNVKFLTSFEKYFGSVFHDNPKKLKDEVPALVDSIKVIFEVSEYFNTNERITSLFVKVTNKLVGACRQFLYSGVDKIWDLPSKEVHERINECLELYLVYRQNFHAVKTALAANPNGRQLTCSENKVFGKFDAFCRRLSEIGDLLILVDNLRPILTLHAEDTMEVISAYQEMLDSIHQWAGDPTDPRNKQFTEDLKSFQVARRRLLTQINALLDKWLSRRLSACHLLHFLSLWETRIADPYLDFAARYIQILRVYGNELDQVRDVYEAEKRAPPLERDMTPTAGRIRWARALLCRIRQPLDEIQSRCPSVLETPEGQKQVKRFNQLATVLVKCEAVNYHKWCHSLEDTSCKLLESPLLVLDSESGQFTVNSIFTTLTIIRESQVIRKLGFKVPKGAMDLLLQEKQLKNHNDRLKEQLFRFKKLQLCIPQPMVVIFQPFLKAVAKSLYPGVVDLTWNSLQFESFIKKVELAIDKFEFVVKQTKDLLDCRINALLTEMSTMLPLDLSNCKALSVEAFLQNLSTILPSTTVELNVKSKLVESAVNDLVDTLISNLDEEYVKILSKETHFACLNPTKKGNQCTRCLNCLFFDLLSQFSQQNIEAVISYLLGILEELRSRLQVDVSKPDAIAPESKTPGEDEALFLLDLILEIPNIVCRPSLTDLQAGLSKAINMILRISDGIQPWEHVKHCQGLFKKSRSVRMNDLLSSSQDSSTISFQSIPSCLLRPLRKVVQENKNIIKAITDLNSSITYYSGDITRLVNELSSEFAYLWKAADPLSSAKDFIEKNPSISEVGDELRRFKAFEEASLKLSTHYRMGSLLLETEALKDSLIAECRSWRLAIGSALNAKCSVEMTSTLERMEDLLKRLQRPVKDLDDVRANMAALDEFRQSEIDLEMFFIEPMAEVYALLASFDIYFTDGNAERVESLAYTLQKLKTQAYTSSNHLLSIQPIFKAELEAGVEEFQKANEQFTLDYRKRGPMEQNIDPHEASDRLTLFNARFDDLWAKYETYSEGERLFGLPVQEYPELHTIRKELTLLQKLYQLYNAVLDTIGGYYNTPWVDIDIEAIDQQLIDFQTRCRRLPKGLKEWPAYEALQKKIDDFNETCPLLEMMANKSMLPRHWKRIEAVTGCQLNVYADGFLLKNLMGAPLLEHKEDIEDICTASVKERDIEAKLKSIINEWTAQDFQFSVFKNRGELLFKGDVAIEAIALLEDSLMALGSLLSNRYNTPFKPRIQDWVHKLTTTNEVIENLFKVQNLWIYLEAVFVGGDIAKQLPQEAKRFATIDKSWQRVVQRAHENTNMVACCSTDDTLTQVLPYLLEQLEVCQKSLSGYLESKRLVFPRFFFVSDPALLEILGQASDSHTIQAHLLSVFDSIKSVTFDETIYDRILAVNSTNESIELEAPVMAQGHVEVWLGDLLKMSQESLRQIIHNAYSIIDDEENFDLLKFEDSFIAQVGLLGLQLLWTRNAEDALSNARTNPTVMREASSRFLKILNQLIEVTTRELTPLERTKYETLITIHVHQKDIFDDLVKMRVKSPTDLEWLKQSRSYYNEEREQFIVSITDVNFIYQNEFLGCTDRLVITPLTDRCYITLAQALGMSLGGAPAGPAGTGKTETVKDMGRCLGKYVVVFNCSDQMDYRGLGRIFKGLAQSGAWGCFDEFNRIELPVLSVAAQQIAIVLACKKERKHQFVFSDGDVVDMNPEFGIFLTMNPGYAGRQELPENLKINFRTVSMMVPDRQIIIRVKLAACGFLKNVELAAKFYTLYKLCEEQLSKQVHYDFGLRNILSVLRTLGAFKRANKDQSEPTCVMRVLRDMNVSKLVDEDEPLFMSLIDDLFPGMHLEKKGYRNMEAAIKKEVEAKQLIFHPPWVLKLIQMYETQRVRHGFMALGPSGSGKTCCITTLLAAMTADTGAPHREMRMNPKAITAPQMFGRLDVATNDWTDGIFSTLWRRTTRLKKAEHCWIVLDGPVDAIWIENLNSVLDDNKTLTLANGDRIPMAPNAKIVFEVHNIDNASPATVSRNGMIYMSSSILDWKPIIEAWLLGQSPKVKAVAMNTLEKFFLDAYRYVIESLNAKMELLQCNYIKQIIDLLEGQLQDRGEKELSDEYLEKLIIFATMWSLGAPLELEERSKLEHFLRTNHADLPFPEISQDDTSKTMFEFLVDDDGKWQHWSGRVADYVYPHDSTPDYTKILVPNVDNIRTEYLIHTIAKQAKPVLLIGVQGSAKTVMVEGYCSRSDPETHLVKTVNFSYATTPNMFQRTVESFVEKRVGSTYGPPAGKKLTIFIDDINMPVINEWGDQVTNEITRQMIEMQGFYSLEKPGDFTNIVDIQLSLTKSTFNEAVIWMNATGHFFQIIAAMIHPGGGRNDIPQRLKRQFSIFNCTLPSDASMDRIFSCLAEGHFCEERGFPAEVRDLAKTLVSATRFLWRRVKAKMLPTPAKFHYVFDLRDISRIWQGMLRAEAEVISTSQRLLSLWWHEATRVIADRFIEFEEKKWFMDALKQVGEEVEGATVASELCSREPFFVDFMRDPPEATGDEPEDFVFEAPKIYEPVAGIEVLADRLIHFETAYNETTRGAKLDLVFFADAVIHLVKICRILRLPKGHILLVGVGGSGKQSLTRLATFIVGYQHFQITITRSYNVSNLMDDLKIVYRLSGHEDKGVTFVFSDNEVKEEGFLEPLNNMLASGEVAGLFSHDEIDEILGDLAQPMKREYPRVPPTSENLYDYYMRRVARNLHVCLCFSPIGQKFRTRSLRFKSLISGCTMDWFQPWPREALVAVSQHLLQRFDIVCRSEETIIKSALVNIMGTFHDRVAMACQDYFQRMRRQTYVTPKSYLSFVTTYKSTYSTKRCEFDALAGRMSSGLEKLSEATDAVNKLSEGLVVMERELAAANQKAEAVLIRVKEQAGAAQTVKEQVQVVKDRAETLVEAIRKDKGIAEERLEAARPALEEAEEALKTIKPAHIATVRKLGRPPHLIMRIMDCVLILFRKPLDAVTPDPEKPCPKPSWTEALKLMGNTAFLSNLLNFPKDTITDETIDLMEPYFQMEDFNLDQAKRVCGDVAGLCSWTKAMAAFFAVNKEVLPLKNNLVIQETRLAQANAELSDAQAQLDEKQAELDRVQAEYDKAMAEKQRFADDAEACRRKMANATALIEGLSGEKVRWTEAKAQFQTQIENLVGDVLLATAFLTYAGPFNQEFRNLLNQQWHNELSRTNIPRSPDFSIVNMLVDNTMLGLWNLQGLPGDDLSIQNGLIVTMASRFPLLIDPQGQGKAWITNREADSNLMVSSLNHKYFRSHLEDALSQGRPLLIADVGEELDPALDRVLERDFVRVGTGYKVRVGDKEVDVDVDGFRLYITTQLPNPLYSPEVFARTSTVDFTVTQRGLEDQLLRVVILTEKKELEAERTTLLEEVTSNKQKVKDLEDSLLLRLTSTEGSLVEDESLIKVLRVTKATAEEVRSKLLTAAETELKINNAREQYRPVATRGSILYFLIVEMSMVNVMYQTSLHQFLQRFNLSMSKSPGSPVTQKRIKSIIDYLMLDVFRYIARGLYEKDKFTFTLLLALKVALQEKKISLEEFQVFIKGGAALDLNAVEPKPRQWIQDMTWLNLVELSRLSAFATLLKDVPRKERSWKRWFDSDAPEDTALPPPYEAALEGQTFKRLLLVRCWCLDRCLPMSQRFIKEMLGEDFVNPVITDLETMVLQDSDPHTPLICFLSMGSDPTENIERLAKRRGLACGAVSMGQGQEVHARRLISGSMAEGKWILLQNCHLGLNFMDELFDLLTTSQNVHESFRCWITTEPHPKFPIALLQTSTKFTFDPPMGVRAGLLRTYAMIGQEGEDQLEASSAAQWKPLLYAVAFLHTIVQERRKFGPIGWNIPYEFNQADFTSTVQFIQNHLDDMDAHKGLSWPTIRYMIGEVQYGGRVTDDYDKRLLNTYTQVWFTDRIFMDDFQFYTGYSIPKAQTVEEYQMCISALPTTDSPECFGLHSNADITYQTNNASAVLTTIANIQPKDSSGGGGETREAFVSKMAEEMLSKLPSDYNPFEVKELLQQLDHLKPLHIFLRHELDRIQRVISLVRTTLNDLKLAIDGTIIMSENLRDALDNIYDARIPAMWKRVSWDSATLGFWFTDLLDRNSQLHSWLFHGRPKAYWLTGFFNPQGFLTAMRQEIARANKFALDVAVLTNEVTRMSHEEVSRLPPEGKITLGVYHFSPNAQILGVYIYGLYLDGAGWDRKAGRLMEPPPKLLYTPLPVVHLSTCCITGQPSAAPTTTTVYYTCPVYKKPARTDLNFIFPLQLRTNRDPNYWILRGVALLCDIK</sequence>
<dbReference type="OrthoDB" id="286107at2759"/>
<keyword evidence="9 14" id="KW-0175">Coiled coil</keyword>
<dbReference type="EMBL" id="UYWX01020319">
    <property type="protein sequence ID" value="VDM30983.1"/>
    <property type="molecule type" value="Genomic_DNA"/>
</dbReference>
<organism evidence="19">
    <name type="scientific">Hydatigena taeniaeformis</name>
    <name type="common">Feline tapeworm</name>
    <name type="synonym">Taenia taeniaeformis</name>
    <dbReference type="NCBI Taxonomy" id="6205"/>
    <lineage>
        <taxon>Eukaryota</taxon>
        <taxon>Metazoa</taxon>
        <taxon>Spiralia</taxon>
        <taxon>Lophotrochozoa</taxon>
        <taxon>Platyhelminthes</taxon>
        <taxon>Cestoda</taxon>
        <taxon>Eucestoda</taxon>
        <taxon>Cyclophyllidea</taxon>
        <taxon>Taeniidae</taxon>
        <taxon>Hydatigera</taxon>
    </lineage>
</organism>
<dbReference type="InterPro" id="IPR042222">
    <property type="entry name" value="Dynein_2_N"/>
</dbReference>
<dbReference type="InterPro" id="IPR026983">
    <property type="entry name" value="DHC"/>
</dbReference>
<dbReference type="WBParaSite" id="TTAC_0000674401-mRNA-1">
    <property type="protein sequence ID" value="TTAC_0000674401-mRNA-1"/>
    <property type="gene ID" value="TTAC_0000674401"/>
</dbReference>
<keyword evidence="11" id="KW-0505">Motor protein</keyword>
<keyword evidence="4" id="KW-0493">Microtubule</keyword>
<dbReference type="InterPro" id="IPR042228">
    <property type="entry name" value="Dynein_linker_3"/>
</dbReference>
<dbReference type="Gene3D" id="1.10.8.1220">
    <property type="match status" value="1"/>
</dbReference>
<comment type="similarity">
    <text evidence="2">Belongs to the dynein heavy chain family.</text>
</comment>
<keyword evidence="3" id="KW-0963">Cytoplasm</keyword>
<dbReference type="InterPro" id="IPR041589">
    <property type="entry name" value="DNAH3_AAA_lid_1"/>
</dbReference>
<proteinExistence type="inferred from homology"/>
<dbReference type="InterPro" id="IPR013602">
    <property type="entry name" value="Dynein_heavy_linker"/>
</dbReference>
<evidence type="ECO:0000256" key="2">
    <source>
        <dbReference type="ARBA" id="ARBA00008887"/>
    </source>
</evidence>
<dbReference type="Gene3D" id="1.10.8.710">
    <property type="match status" value="1"/>
</dbReference>
<keyword evidence="8" id="KW-0243">Dynein</keyword>
<dbReference type="Gene3D" id="1.20.58.1120">
    <property type="match status" value="1"/>
</dbReference>
<dbReference type="FunFam" id="1.20.1270.280:FF:000002">
    <property type="entry name" value="Dynein heavy chain 5, axonemal"/>
    <property type="match status" value="1"/>
</dbReference>
<evidence type="ECO:0000256" key="14">
    <source>
        <dbReference type="SAM" id="Coils"/>
    </source>
</evidence>
<evidence type="ECO:0000313" key="18">
    <source>
        <dbReference type="Proteomes" id="UP000274429"/>
    </source>
</evidence>
<evidence type="ECO:0000256" key="11">
    <source>
        <dbReference type="ARBA" id="ARBA00023175"/>
    </source>
</evidence>
<dbReference type="InterPro" id="IPR024743">
    <property type="entry name" value="Dynein_HC_stalk"/>
</dbReference>
<gene>
    <name evidence="17" type="ORF">TTAC_LOCUS6729</name>
</gene>
<dbReference type="GO" id="GO:0005858">
    <property type="term" value="C:axonemal dynein complex"/>
    <property type="evidence" value="ECO:0007669"/>
    <property type="project" value="TreeGrafter"/>
</dbReference>
<dbReference type="Gene3D" id="3.10.490.20">
    <property type="match status" value="1"/>
</dbReference>
<comment type="subcellular location">
    <subcellularLocation>
        <location evidence="1">Cytoplasm</location>
        <location evidence="1">Cytoskeleton</location>
        <location evidence="1">Cilium axoneme</location>
    </subcellularLocation>
</comment>
<dbReference type="InterPro" id="IPR024317">
    <property type="entry name" value="Dynein_heavy_chain_D4_dom"/>
</dbReference>
<dbReference type="Pfam" id="PF08393">
    <property type="entry name" value="DHC_N2"/>
    <property type="match status" value="1"/>
</dbReference>
<dbReference type="GO" id="GO:0045505">
    <property type="term" value="F:dynein intermediate chain binding"/>
    <property type="evidence" value="ECO:0007669"/>
    <property type="project" value="InterPro"/>
</dbReference>
<dbReference type="InterPro" id="IPR003593">
    <property type="entry name" value="AAA+_ATPase"/>
</dbReference>
<dbReference type="Pfam" id="PF12774">
    <property type="entry name" value="AAA_6"/>
    <property type="match status" value="1"/>
</dbReference>
<dbReference type="InterPro" id="IPR043157">
    <property type="entry name" value="Dynein_AAA1S"/>
</dbReference>
<dbReference type="InterPro" id="IPR041228">
    <property type="entry name" value="Dynein_C"/>
</dbReference>
<dbReference type="Gene3D" id="1.10.8.720">
    <property type="entry name" value="Region D6 of dynein motor"/>
    <property type="match status" value="1"/>
</dbReference>
<dbReference type="GO" id="GO:0051959">
    <property type="term" value="F:dynein light intermediate chain binding"/>
    <property type="evidence" value="ECO:0007669"/>
    <property type="project" value="InterPro"/>
</dbReference>
<reference evidence="19" key="1">
    <citation type="submission" date="2016-04" db="UniProtKB">
        <authorList>
            <consortium name="WormBaseParasite"/>
        </authorList>
    </citation>
    <scope>IDENTIFICATION</scope>
</reference>
<dbReference type="PANTHER" id="PTHR46532:SF4">
    <property type="entry name" value="AAA+ ATPASE DOMAIN-CONTAINING PROTEIN"/>
    <property type="match status" value="1"/>
</dbReference>
<dbReference type="FunFam" id="3.40.50.300:FF:000049">
    <property type="entry name" value="Dynein, axonemal, heavy chain 5"/>
    <property type="match status" value="1"/>
</dbReference>
<dbReference type="GO" id="GO:0005874">
    <property type="term" value="C:microtubule"/>
    <property type="evidence" value="ECO:0007669"/>
    <property type="project" value="UniProtKB-KW"/>
</dbReference>
<evidence type="ECO:0000256" key="1">
    <source>
        <dbReference type="ARBA" id="ARBA00004430"/>
    </source>
</evidence>
<reference evidence="17 18" key="2">
    <citation type="submission" date="2018-11" db="EMBL/GenBank/DDBJ databases">
        <authorList>
            <consortium name="Pathogen Informatics"/>
        </authorList>
    </citation>
    <scope>NUCLEOTIDE SEQUENCE [LARGE SCALE GENOMIC DNA]</scope>
</reference>
<dbReference type="InterPro" id="IPR043160">
    <property type="entry name" value="Dynein_C_barrel"/>
</dbReference>
<dbReference type="Gene3D" id="1.10.287.2620">
    <property type="match status" value="1"/>
</dbReference>
<dbReference type="FunFam" id="3.40.50.300:FF:000044">
    <property type="entry name" value="Dynein heavy chain 5, axonemal"/>
    <property type="match status" value="1"/>
</dbReference>
<evidence type="ECO:0000256" key="4">
    <source>
        <dbReference type="ARBA" id="ARBA00022701"/>
    </source>
</evidence>
<dbReference type="Gene3D" id="1.10.472.130">
    <property type="match status" value="1"/>
</dbReference>
<dbReference type="FunFam" id="1.20.58.1120:FF:000004">
    <property type="entry name" value="Dynein axonemal heavy chain 5"/>
    <property type="match status" value="1"/>
</dbReference>
<dbReference type="InterPro" id="IPR004273">
    <property type="entry name" value="Dynein_heavy_D6_P-loop"/>
</dbReference>
<keyword evidence="7" id="KW-0067">ATP-binding</keyword>
<feature type="coiled-coil region" evidence="14">
    <location>
        <begin position="3227"/>
        <end position="3275"/>
    </location>
</feature>
<dbReference type="FunFam" id="3.20.180.20:FF:000001">
    <property type="entry name" value="Dynein axonemal heavy chain 5"/>
    <property type="match status" value="1"/>
</dbReference>
<dbReference type="GO" id="GO:0007018">
    <property type="term" value="P:microtubule-based movement"/>
    <property type="evidence" value="ECO:0007669"/>
    <property type="project" value="InterPro"/>
</dbReference>
<dbReference type="Gene3D" id="6.10.140.1060">
    <property type="match status" value="1"/>
</dbReference>
<dbReference type="Pfam" id="PF12781">
    <property type="entry name" value="AAA_9"/>
    <property type="match status" value="1"/>
</dbReference>
<dbReference type="InterPro" id="IPR035699">
    <property type="entry name" value="AAA_6"/>
</dbReference>
<feature type="domain" description="AAA+ ATPase" evidence="16">
    <location>
        <begin position="2354"/>
        <end position="2525"/>
    </location>
</feature>
<evidence type="ECO:0000256" key="12">
    <source>
        <dbReference type="ARBA" id="ARBA00023212"/>
    </source>
</evidence>
<dbReference type="GO" id="GO:0097729">
    <property type="term" value="C:9+2 motile cilium"/>
    <property type="evidence" value="ECO:0007669"/>
    <property type="project" value="UniProtKB-ARBA"/>
</dbReference>
<evidence type="ECO:0000256" key="10">
    <source>
        <dbReference type="ARBA" id="ARBA00023069"/>
    </source>
</evidence>
<evidence type="ECO:0000313" key="19">
    <source>
        <dbReference type="WBParaSite" id="TTAC_0000674401-mRNA-1"/>
    </source>
</evidence>
<dbReference type="Proteomes" id="UP000274429">
    <property type="component" value="Unassembled WGS sequence"/>
</dbReference>
<dbReference type="Gene3D" id="1.20.920.20">
    <property type="match status" value="1"/>
</dbReference>
<dbReference type="FunFam" id="3.40.50.300:FF:000543">
    <property type="entry name" value="Dynein axonemal heavy chain 5"/>
    <property type="match status" value="1"/>
</dbReference>
<dbReference type="GO" id="GO:0005524">
    <property type="term" value="F:ATP binding"/>
    <property type="evidence" value="ECO:0007669"/>
    <property type="project" value="UniProtKB-KW"/>
</dbReference>
<dbReference type="FunFam" id="1.10.8.1220:FF:000001">
    <property type="entry name" value="Dynein axonemal heavy chain 5"/>
    <property type="match status" value="1"/>
</dbReference>
<evidence type="ECO:0000256" key="5">
    <source>
        <dbReference type="ARBA" id="ARBA00022737"/>
    </source>
</evidence>